<dbReference type="GO" id="GO:0016740">
    <property type="term" value="F:transferase activity"/>
    <property type="evidence" value="ECO:0007669"/>
    <property type="project" value="UniProtKB-KW"/>
</dbReference>
<dbReference type="Pfam" id="PF13692">
    <property type="entry name" value="Glyco_trans_1_4"/>
    <property type="match status" value="1"/>
</dbReference>
<evidence type="ECO:0000313" key="2">
    <source>
        <dbReference type="Proteomes" id="UP000232638"/>
    </source>
</evidence>
<gene>
    <name evidence="1" type="ORF">THSYN_16945</name>
</gene>
<reference evidence="1 2" key="1">
    <citation type="submission" date="2017-03" db="EMBL/GenBank/DDBJ databases">
        <title>Complete genome sequence of Candidatus 'Thiodictyon syntrophicum' sp. nov. strain Cad16T, a photolithoautotroph purple sulfur bacterium isolated from an alpine meromictic lake.</title>
        <authorList>
            <person name="Luedin S.M."/>
            <person name="Pothier J.F."/>
            <person name="Danza F."/>
            <person name="Storelli N."/>
            <person name="Wittwer M."/>
            <person name="Tonolla M."/>
        </authorList>
    </citation>
    <scope>NUCLEOTIDE SEQUENCE [LARGE SCALE GENOMIC DNA]</scope>
    <source>
        <strain evidence="1 2">Cad16T</strain>
    </source>
</reference>
<dbReference type="KEGG" id="tsy:THSYN_16945"/>
<keyword evidence="2" id="KW-1185">Reference proteome</keyword>
<dbReference type="Gene3D" id="3.40.50.11010">
    <property type="match status" value="1"/>
</dbReference>
<evidence type="ECO:0000313" key="1">
    <source>
        <dbReference type="EMBL" id="AUB82462.1"/>
    </source>
</evidence>
<protein>
    <submittedName>
        <fullName evidence="1">Glycosyl transferase</fullName>
    </submittedName>
</protein>
<dbReference type="OrthoDB" id="9764577at2"/>
<dbReference type="Gene3D" id="3.40.50.2000">
    <property type="entry name" value="Glycogen Phosphorylase B"/>
    <property type="match status" value="1"/>
</dbReference>
<keyword evidence="1" id="KW-0808">Transferase</keyword>
<sequence length="379" mass="40417">MRDLIVFGEDWGGLPSSTQHLVRHLARDRRVLWVNSIGMRRPRLCAHDLGRLWRKVRAMLAGAGGGARPPGTTGEPPPFPVLAPRALPWPGNPLARAFNRRVLGSQVARAAAAHGLREPLLWTSLPTAVEVVGTLGEHAVVYFCGDDFGALAGVDHAPVLAMERELVGLADLVFVVSGPLAARFPPAKTRLLLQGVDFDLFSTPVAPAPDLPRAGPVAGFFGMLEDWVDTDLLAAVARLLPAWHFFLIGTVKTEVSALKALGNVTLAGPRPYRDLPGYCQHWSVSLLPFRDGETMRAANPLKLREYLAAGRPVVSTDFPWLDGYRDLVGVAAGPAAFAAALEAAHREPAASAAPRRARVAGESWAARAAEAAALLAALG</sequence>
<dbReference type="EMBL" id="CP020370">
    <property type="protein sequence ID" value="AUB82462.1"/>
    <property type="molecule type" value="Genomic_DNA"/>
</dbReference>
<dbReference type="AlphaFoldDB" id="A0A2K8UA61"/>
<dbReference type="SUPFAM" id="SSF53756">
    <property type="entry name" value="UDP-Glycosyltransferase/glycogen phosphorylase"/>
    <property type="match status" value="1"/>
</dbReference>
<dbReference type="RefSeq" id="WP_100920189.1">
    <property type="nucleotide sequence ID" value="NZ_CP020370.1"/>
</dbReference>
<organism evidence="1 2">
    <name type="scientific">Candidatus Thiodictyon syntrophicum</name>
    <dbReference type="NCBI Taxonomy" id="1166950"/>
    <lineage>
        <taxon>Bacteria</taxon>
        <taxon>Pseudomonadati</taxon>
        <taxon>Pseudomonadota</taxon>
        <taxon>Gammaproteobacteria</taxon>
        <taxon>Chromatiales</taxon>
        <taxon>Chromatiaceae</taxon>
        <taxon>Thiodictyon</taxon>
    </lineage>
</organism>
<name>A0A2K8UA61_9GAMM</name>
<proteinExistence type="predicted"/>
<accession>A0A2K8UA61</accession>
<dbReference type="Proteomes" id="UP000232638">
    <property type="component" value="Chromosome"/>
</dbReference>